<reference evidence="4" key="1">
    <citation type="journal article" date="2023" name="Commun. Biol.">
        <title>Genome analysis of Parmales, the sister group of diatoms, reveals the evolutionary specialization of diatoms from phago-mixotrophs to photoautotrophs.</title>
        <authorList>
            <person name="Ban H."/>
            <person name="Sato S."/>
            <person name="Yoshikawa S."/>
            <person name="Yamada K."/>
            <person name="Nakamura Y."/>
            <person name="Ichinomiya M."/>
            <person name="Sato N."/>
            <person name="Blanc-Mathieu R."/>
            <person name="Endo H."/>
            <person name="Kuwata A."/>
            <person name="Ogata H."/>
        </authorList>
    </citation>
    <scope>NUCLEOTIDE SEQUENCE [LARGE SCALE GENOMIC DNA]</scope>
    <source>
        <strain evidence="4">NIES 3699</strain>
    </source>
</reference>
<dbReference type="Proteomes" id="UP001165160">
    <property type="component" value="Unassembled WGS sequence"/>
</dbReference>
<keyword evidence="4" id="KW-1185">Reference proteome</keyword>
<dbReference type="Gene3D" id="1.20.58.1520">
    <property type="match status" value="1"/>
</dbReference>
<evidence type="ECO:0000313" key="4">
    <source>
        <dbReference type="Proteomes" id="UP001165160"/>
    </source>
</evidence>
<evidence type="ECO:0000313" key="3">
    <source>
        <dbReference type="EMBL" id="GMI07959.1"/>
    </source>
</evidence>
<dbReference type="EMBL" id="BRXX01000373">
    <property type="protein sequence ID" value="GMI07959.1"/>
    <property type="molecule type" value="Genomic_DNA"/>
</dbReference>
<gene>
    <name evidence="3" type="ORF">TrVE_jg13304</name>
</gene>
<dbReference type="AlphaFoldDB" id="A0A9W7F9A7"/>
<dbReference type="Pfam" id="PF03999">
    <property type="entry name" value="MAP65_ASE1"/>
    <property type="match status" value="1"/>
</dbReference>
<dbReference type="PANTHER" id="PTHR19321:SF41">
    <property type="entry name" value="FASCETTO-RELATED"/>
    <property type="match status" value="1"/>
</dbReference>
<feature type="compositionally biased region" description="Basic and acidic residues" evidence="2">
    <location>
        <begin position="193"/>
        <end position="217"/>
    </location>
</feature>
<feature type="region of interest" description="Disordered" evidence="2">
    <location>
        <begin position="193"/>
        <end position="224"/>
    </location>
</feature>
<accession>A0A9W7F9A7</accession>
<feature type="coiled-coil region" evidence="1">
    <location>
        <begin position="453"/>
        <end position="480"/>
    </location>
</feature>
<dbReference type="GO" id="GO:0051256">
    <property type="term" value="P:mitotic spindle midzone assembly"/>
    <property type="evidence" value="ECO:0007669"/>
    <property type="project" value="TreeGrafter"/>
</dbReference>
<feature type="coiled-coil region" evidence="1">
    <location>
        <begin position="80"/>
        <end position="132"/>
    </location>
</feature>
<protein>
    <submittedName>
        <fullName evidence="3">Uncharacterized protein</fullName>
    </submittedName>
</protein>
<dbReference type="GO" id="GO:1990023">
    <property type="term" value="C:mitotic spindle midzone"/>
    <property type="evidence" value="ECO:0007669"/>
    <property type="project" value="TreeGrafter"/>
</dbReference>
<comment type="caution">
    <text evidence="3">The sequence shown here is derived from an EMBL/GenBank/DDBJ whole genome shotgun (WGS) entry which is preliminary data.</text>
</comment>
<organism evidence="3 4">
    <name type="scientific">Triparma verrucosa</name>
    <dbReference type="NCBI Taxonomy" id="1606542"/>
    <lineage>
        <taxon>Eukaryota</taxon>
        <taxon>Sar</taxon>
        <taxon>Stramenopiles</taxon>
        <taxon>Ochrophyta</taxon>
        <taxon>Bolidophyceae</taxon>
        <taxon>Parmales</taxon>
        <taxon>Triparmaceae</taxon>
        <taxon>Triparma</taxon>
    </lineage>
</organism>
<proteinExistence type="predicted"/>
<feature type="region of interest" description="Disordered" evidence="2">
    <location>
        <begin position="527"/>
        <end position="582"/>
    </location>
</feature>
<sequence length="582" mass="64827">MPALTSTIDSLSTSLSEEIAKDLRDTVEELCNGVWGDDGFGYTEKEKCRAIKKLAKEVQSALQHEKDKADVQKRGNEKKILKLREDRSKALAALQQLEVKLDIEDLPLLKRKKALEAELKKLEELKRERLSAAKPLLDKYNTIKTNLLELVKGSGDEGGASYPDLVVDNYLGAGGASALTELVDAREKELADKKKVEESLQQENKKLEAELDAKPEDFDPPPSSARVKYEILKALKKSRMDDLKKLGEAIGKLWSELGVGNEERAEFTARVKATGMRPESKKVGEEEVKRLRGLKAEKQSSQLKLTRDEISKNWDLCGYSEDQRSKFVEYKQDASEDEHLLAKHETYLDTLKTEFETKKPVLLLIQKYNSLSKSRRDLFERENAGSGAGMATKLGERRNSAQMALETSKLTAAVSKDLPRVLQKLVQAVKASEATPITLADGRQVRRPFMFKGERFLAMLDRKEKEFKKLKEEFRQDREKRKIERRASGSGIVNPNPVAMGADSKTPMRMNVAASVANKLRLAGGRAKARRATVNAHGRGGSPGVNAVERTSPLKTPPSRRSTVAVKDSGGKVGGSKLMKEI</sequence>
<name>A0A9W7F9A7_9STRA</name>
<dbReference type="GO" id="GO:0005737">
    <property type="term" value="C:cytoplasm"/>
    <property type="evidence" value="ECO:0007669"/>
    <property type="project" value="TreeGrafter"/>
</dbReference>
<evidence type="ECO:0000256" key="1">
    <source>
        <dbReference type="SAM" id="Coils"/>
    </source>
</evidence>
<keyword evidence="1" id="KW-0175">Coiled coil</keyword>
<dbReference type="InterPro" id="IPR007145">
    <property type="entry name" value="MAP65_Ase1_PRC1"/>
</dbReference>
<dbReference type="GO" id="GO:0008017">
    <property type="term" value="F:microtubule binding"/>
    <property type="evidence" value="ECO:0007669"/>
    <property type="project" value="InterPro"/>
</dbReference>
<evidence type="ECO:0000256" key="2">
    <source>
        <dbReference type="SAM" id="MobiDB-lite"/>
    </source>
</evidence>
<dbReference type="PANTHER" id="PTHR19321">
    <property type="entry name" value="PROTEIN REGULATOR OF CYTOKINESIS 1 PRC1-RELATED"/>
    <property type="match status" value="1"/>
</dbReference>